<name>A0A8S2FC35_9BILA</name>
<dbReference type="Proteomes" id="UP000677228">
    <property type="component" value="Unassembled WGS sequence"/>
</dbReference>
<dbReference type="Pfam" id="PF00078">
    <property type="entry name" value="RVT_1"/>
    <property type="match status" value="1"/>
</dbReference>
<dbReference type="InterPro" id="IPR003545">
    <property type="entry name" value="Telomerase_RT"/>
</dbReference>
<evidence type="ECO:0000313" key="5">
    <source>
        <dbReference type="Proteomes" id="UP000677228"/>
    </source>
</evidence>
<proteinExistence type="predicted"/>
<organism evidence="3 5">
    <name type="scientific">Didymodactylos carnosus</name>
    <dbReference type="NCBI Taxonomy" id="1234261"/>
    <lineage>
        <taxon>Eukaryota</taxon>
        <taxon>Metazoa</taxon>
        <taxon>Spiralia</taxon>
        <taxon>Gnathifera</taxon>
        <taxon>Rotifera</taxon>
        <taxon>Eurotatoria</taxon>
        <taxon>Bdelloidea</taxon>
        <taxon>Philodinida</taxon>
        <taxon>Philodinidae</taxon>
        <taxon>Didymodactylos</taxon>
    </lineage>
</organism>
<dbReference type="GO" id="GO:0000723">
    <property type="term" value="P:telomere maintenance"/>
    <property type="evidence" value="ECO:0007669"/>
    <property type="project" value="InterPro"/>
</dbReference>
<dbReference type="PRINTS" id="PR01365">
    <property type="entry name" value="TELOMERASERT"/>
</dbReference>
<evidence type="ECO:0000256" key="1">
    <source>
        <dbReference type="ARBA" id="ARBA00032044"/>
    </source>
</evidence>
<protein>
    <recommendedName>
        <fullName evidence="1">Telomerase catalytic subunit</fullName>
    </recommendedName>
</protein>
<dbReference type="AlphaFoldDB" id="A0A8S2FC35"/>
<dbReference type="SUPFAM" id="SSF56672">
    <property type="entry name" value="DNA/RNA polymerases"/>
    <property type="match status" value="1"/>
</dbReference>
<dbReference type="EMBL" id="CAJOBA010049166">
    <property type="protein sequence ID" value="CAF4220811.1"/>
    <property type="molecule type" value="Genomic_DNA"/>
</dbReference>
<evidence type="ECO:0000313" key="4">
    <source>
        <dbReference type="EMBL" id="CAF4220811.1"/>
    </source>
</evidence>
<dbReference type="PANTHER" id="PTHR21301:SF10">
    <property type="entry name" value="REVERSE TRANSCRIPTASE DOMAIN-CONTAINING PROTEIN"/>
    <property type="match status" value="1"/>
</dbReference>
<gene>
    <name evidence="3" type="ORF">OVA965_LOCUS33648</name>
    <name evidence="4" type="ORF">TMI583_LOCUS34543</name>
</gene>
<sequence>MKKCKRSSLIPEGFRLKSTRFTNNQCKEICDQASRKLMNNTIKVNYGTLAVTERQIRKVQEKLEILNNLQPQLLPEWCYQFQNRIPLFRDQVKKRLFKKFLMLMNEKKRNQQLELSNKQTINYDKVVDLTRRRLTINEKEMLNLGLNFIPTTKLDESKYVAHVIATIQSALYNTNTIQKELIIREVSKTIDNHLPTAIKNNRNKNLNQKQLSTLKNLKSGNEIIVVGADKGGKVVALDVEEYKTKIKAKLSTNTYEIVRSKPDPAKKTHEELSELVKSLKKVRAISNRQEKIFLKQKQLPIVIAQIKVHKKGYPVRLIIAMRNTIGSELAKFITRALSKISNKMRSIKNTKDFIQKLSEIEVNKNTTLASLDVVDLFTSIDKDKAMRILEDVLENNDCWKEDTSLTKENILKTVEFCINNIVFRFQDKIYKQKKGLPMGCSLSPLLTDLVMNDFIKENWYKTHYEYKMLNRYVDDIILISDLTKSQIEKLTSDLNMIDGEKNLQFTFEFEVDCKLPFLDVLLIIDRERVKIYTSWYRKSTADKTLLDFNSDHNSAVK</sequence>
<feature type="domain" description="Reverse transcriptase" evidence="2">
    <location>
        <begin position="256"/>
        <end position="540"/>
    </location>
</feature>
<dbReference type="EMBL" id="CAJNOK010027407">
    <property type="protein sequence ID" value="CAF1419645.1"/>
    <property type="molecule type" value="Genomic_DNA"/>
</dbReference>
<evidence type="ECO:0000259" key="2">
    <source>
        <dbReference type="PROSITE" id="PS50878"/>
    </source>
</evidence>
<dbReference type="InterPro" id="IPR043502">
    <property type="entry name" value="DNA/RNA_pol_sf"/>
</dbReference>
<comment type="caution">
    <text evidence="3">The sequence shown here is derived from an EMBL/GenBank/DDBJ whole genome shotgun (WGS) entry which is preliminary data.</text>
</comment>
<accession>A0A8S2FC35</accession>
<reference evidence="3" key="1">
    <citation type="submission" date="2021-02" db="EMBL/GenBank/DDBJ databases">
        <authorList>
            <person name="Nowell W R."/>
        </authorList>
    </citation>
    <scope>NUCLEOTIDE SEQUENCE</scope>
</reference>
<dbReference type="PROSITE" id="PS50878">
    <property type="entry name" value="RT_POL"/>
    <property type="match status" value="1"/>
</dbReference>
<dbReference type="Proteomes" id="UP000682733">
    <property type="component" value="Unassembled WGS sequence"/>
</dbReference>
<dbReference type="GO" id="GO:0003677">
    <property type="term" value="F:DNA binding"/>
    <property type="evidence" value="ECO:0007669"/>
    <property type="project" value="InterPro"/>
</dbReference>
<evidence type="ECO:0000313" key="3">
    <source>
        <dbReference type="EMBL" id="CAF1419645.1"/>
    </source>
</evidence>
<dbReference type="PANTHER" id="PTHR21301">
    <property type="entry name" value="REVERSE TRANSCRIPTASE"/>
    <property type="match status" value="1"/>
</dbReference>
<dbReference type="GO" id="GO:0003720">
    <property type="term" value="F:telomerase activity"/>
    <property type="evidence" value="ECO:0007669"/>
    <property type="project" value="InterPro"/>
</dbReference>
<dbReference type="InterPro" id="IPR000477">
    <property type="entry name" value="RT_dom"/>
</dbReference>